<evidence type="ECO:0000256" key="3">
    <source>
        <dbReference type="ARBA" id="ARBA00022448"/>
    </source>
</evidence>
<feature type="transmembrane region" description="Helical" evidence="7">
    <location>
        <begin position="213"/>
        <end position="230"/>
    </location>
</feature>
<feature type="transmembrane region" description="Helical" evidence="7">
    <location>
        <begin position="448"/>
        <end position="470"/>
    </location>
</feature>
<feature type="transmembrane region" description="Helical" evidence="7">
    <location>
        <begin position="59"/>
        <end position="78"/>
    </location>
</feature>
<evidence type="ECO:0000256" key="6">
    <source>
        <dbReference type="ARBA" id="ARBA00023136"/>
    </source>
</evidence>
<comment type="similarity">
    <text evidence="2">Belongs to the monovalent cation:proton antiporter 2 (CPA2) transporter (TC 2.A.37) family.</text>
</comment>
<name>A0A7J2U6P4_9CREN</name>
<feature type="transmembrane region" description="Helical" evidence="7">
    <location>
        <begin position="419"/>
        <end position="442"/>
    </location>
</feature>
<comment type="caution">
    <text evidence="9">The sequence shown here is derived from an EMBL/GenBank/DDBJ whole genome shotgun (WGS) entry which is preliminary data.</text>
</comment>
<feature type="transmembrane region" description="Helical" evidence="7">
    <location>
        <begin position="292"/>
        <end position="319"/>
    </location>
</feature>
<feature type="transmembrane region" description="Helical" evidence="7">
    <location>
        <begin position="491"/>
        <end position="516"/>
    </location>
</feature>
<accession>A0A7J2U6P4</accession>
<evidence type="ECO:0000259" key="8">
    <source>
        <dbReference type="Pfam" id="PF00999"/>
    </source>
</evidence>
<dbReference type="Gene3D" id="1.20.1530.20">
    <property type="match status" value="1"/>
</dbReference>
<feature type="transmembrane region" description="Helical" evidence="7">
    <location>
        <begin position="182"/>
        <end position="201"/>
    </location>
</feature>
<keyword evidence="6 7" id="KW-0472">Membrane</keyword>
<feature type="domain" description="Cation/H+ exchanger transmembrane" evidence="8">
    <location>
        <begin position="13"/>
        <end position="371"/>
    </location>
</feature>
<keyword evidence="4 7" id="KW-0812">Transmembrane</keyword>
<keyword evidence="3" id="KW-0813">Transport</keyword>
<dbReference type="GO" id="GO:1902600">
    <property type="term" value="P:proton transmembrane transport"/>
    <property type="evidence" value="ECO:0007669"/>
    <property type="project" value="InterPro"/>
</dbReference>
<keyword evidence="5 7" id="KW-1133">Transmembrane helix</keyword>
<feature type="transmembrane region" description="Helical" evidence="7">
    <location>
        <begin position="394"/>
        <end position="412"/>
    </location>
</feature>
<dbReference type="AlphaFoldDB" id="A0A7J2U6P4"/>
<gene>
    <name evidence="9" type="ORF">ENO26_10825</name>
</gene>
<reference evidence="9" key="1">
    <citation type="journal article" date="2020" name="mSystems">
        <title>Genome- and Community-Level Interaction Insights into Carbon Utilization and Element Cycling Functions of Hydrothermarchaeota in Hydrothermal Sediment.</title>
        <authorList>
            <person name="Zhou Z."/>
            <person name="Liu Y."/>
            <person name="Xu W."/>
            <person name="Pan J."/>
            <person name="Luo Z.H."/>
            <person name="Li M."/>
        </authorList>
    </citation>
    <scope>NUCLEOTIDE SEQUENCE [LARGE SCALE GENOMIC DNA]</scope>
    <source>
        <strain evidence="9">SpSt-125</strain>
    </source>
</reference>
<protein>
    <recommendedName>
        <fullName evidence="8">Cation/H+ exchanger transmembrane domain-containing protein</fullName>
    </recommendedName>
</protein>
<dbReference type="InterPro" id="IPR038770">
    <property type="entry name" value="Na+/solute_symporter_sf"/>
</dbReference>
<feature type="transmembrane region" description="Helical" evidence="7">
    <location>
        <begin position="90"/>
        <end position="112"/>
    </location>
</feature>
<organism evidence="9">
    <name type="scientific">Ignisphaera aggregans</name>
    <dbReference type="NCBI Taxonomy" id="334771"/>
    <lineage>
        <taxon>Archaea</taxon>
        <taxon>Thermoproteota</taxon>
        <taxon>Thermoprotei</taxon>
        <taxon>Desulfurococcales</taxon>
        <taxon>Desulfurococcaceae</taxon>
        <taxon>Ignisphaera</taxon>
    </lineage>
</organism>
<evidence type="ECO:0000256" key="4">
    <source>
        <dbReference type="ARBA" id="ARBA00022692"/>
    </source>
</evidence>
<dbReference type="GO" id="GO:0015297">
    <property type="term" value="F:antiporter activity"/>
    <property type="evidence" value="ECO:0007669"/>
    <property type="project" value="InterPro"/>
</dbReference>
<feature type="transmembrane region" description="Helical" evidence="7">
    <location>
        <begin position="528"/>
        <end position="546"/>
    </location>
</feature>
<evidence type="ECO:0000256" key="2">
    <source>
        <dbReference type="ARBA" id="ARBA00005551"/>
    </source>
</evidence>
<evidence type="ECO:0000256" key="7">
    <source>
        <dbReference type="SAM" id="Phobius"/>
    </source>
</evidence>
<feature type="transmembrane region" description="Helical" evidence="7">
    <location>
        <begin position="354"/>
        <end position="374"/>
    </location>
</feature>
<evidence type="ECO:0000256" key="1">
    <source>
        <dbReference type="ARBA" id="ARBA00004141"/>
    </source>
</evidence>
<dbReference type="InterPro" id="IPR006153">
    <property type="entry name" value="Cation/H_exchanger_TM"/>
</dbReference>
<feature type="transmembrane region" description="Helical" evidence="7">
    <location>
        <begin position="6"/>
        <end position="23"/>
    </location>
</feature>
<evidence type="ECO:0000256" key="5">
    <source>
        <dbReference type="ARBA" id="ARBA00022989"/>
    </source>
</evidence>
<dbReference type="GO" id="GO:0016020">
    <property type="term" value="C:membrane"/>
    <property type="evidence" value="ECO:0007669"/>
    <property type="project" value="UniProtKB-SubCell"/>
</dbReference>
<sequence>MVDFVTQIFIILFVGSILGWVFKKFFYSSFIGYVAGGFVATLLFINLGADTSGLTQLGFLKSLGLTIFAFETGLSIGIERLLKSFNKVLVIELVSYPLLWISAKVIAGIAGLGIAGEAMLFLMLIDSSSSISIALARTIQSDELRALAVVESNYEDLAQFITFSMIFVAGVSKPAIGSIAVNILKIVGLLTLLAYILLVVMKRLRKFVLRMDAVSKYLLLLSIALLYSAVMQNLGLPPLLGSFIAGVVLSEYIGGEELTLMSGVRELGLLLYFSSLGSQLALPQFSTNTAQLLMGITIGVVATIVRIVAIMIGSVMGALDPRHILPYATVLSPVSESAIVLSDILISQGALSTVFRAVTVVAVITSMLLSPAIYRKSLASSFLKIVLPQKIKDILSHISSMLLYSSNLLIEIGRDMVKFLVVLLTAIYVLHIAIVLSKYIYIPLFNTMLVIASMAVCYMAILIAFSRVIRKMYSRVFGEIASLKSVSLEEGVARFITIAITALSTTLLISTLYTILAEANLPTPLHRALVIAVNITSIMLLIYVAIKKLRKI</sequence>
<evidence type="ECO:0000313" key="9">
    <source>
        <dbReference type="EMBL" id="HEM68035.1"/>
    </source>
</evidence>
<dbReference type="EMBL" id="DSEU01000074">
    <property type="protein sequence ID" value="HEM68035.1"/>
    <property type="molecule type" value="Genomic_DNA"/>
</dbReference>
<dbReference type="PANTHER" id="PTHR42751:SF3">
    <property type="entry name" value="SODIUM_GLUTAMATE SYMPORTER"/>
    <property type="match status" value="1"/>
</dbReference>
<comment type="subcellular location">
    <subcellularLocation>
        <location evidence="1">Membrane</location>
        <topology evidence="1">Multi-pass membrane protein</topology>
    </subcellularLocation>
</comment>
<feature type="transmembrane region" description="Helical" evidence="7">
    <location>
        <begin position="30"/>
        <end position="47"/>
    </location>
</feature>
<dbReference type="PANTHER" id="PTHR42751">
    <property type="entry name" value="SODIUM/HYDROGEN EXCHANGER FAMILY/TRKA DOMAIN PROTEIN"/>
    <property type="match status" value="1"/>
</dbReference>
<proteinExistence type="inferred from homology"/>
<dbReference type="Pfam" id="PF00999">
    <property type="entry name" value="Na_H_Exchanger"/>
    <property type="match status" value="1"/>
</dbReference>